<proteinExistence type="predicted"/>
<keyword evidence="2" id="KW-0472">Membrane</keyword>
<dbReference type="RefSeq" id="WP_133852964.1">
    <property type="nucleotide sequence ID" value="NZ_SNXZ01000006.1"/>
</dbReference>
<evidence type="ECO:0000259" key="3">
    <source>
        <dbReference type="Pfam" id="PF08044"/>
    </source>
</evidence>
<keyword evidence="5" id="KW-1185">Reference proteome</keyword>
<feature type="transmembrane region" description="Helical" evidence="2">
    <location>
        <begin position="115"/>
        <end position="131"/>
    </location>
</feature>
<protein>
    <submittedName>
        <fullName evidence="4">Uncharacterized protein DUF1707</fullName>
    </submittedName>
</protein>
<gene>
    <name evidence="4" type="ORF">EV186_106383</name>
</gene>
<dbReference type="Pfam" id="PF08044">
    <property type="entry name" value="DUF1707"/>
    <property type="match status" value="1"/>
</dbReference>
<keyword evidence="2" id="KW-1133">Transmembrane helix</keyword>
<evidence type="ECO:0000256" key="2">
    <source>
        <dbReference type="SAM" id="Phobius"/>
    </source>
</evidence>
<dbReference type="EMBL" id="SNXZ01000006">
    <property type="protein sequence ID" value="TDP93989.1"/>
    <property type="molecule type" value="Genomic_DNA"/>
</dbReference>
<organism evidence="4 5">
    <name type="scientific">Labedaea rhizosphaerae</name>
    <dbReference type="NCBI Taxonomy" id="598644"/>
    <lineage>
        <taxon>Bacteria</taxon>
        <taxon>Bacillati</taxon>
        <taxon>Actinomycetota</taxon>
        <taxon>Actinomycetes</taxon>
        <taxon>Pseudonocardiales</taxon>
        <taxon>Pseudonocardiaceae</taxon>
        <taxon>Labedaea</taxon>
    </lineage>
</organism>
<dbReference type="AlphaFoldDB" id="A0A4R6S2W8"/>
<feature type="region of interest" description="Disordered" evidence="1">
    <location>
        <begin position="65"/>
        <end position="85"/>
    </location>
</feature>
<feature type="domain" description="DUF1707" evidence="3">
    <location>
        <begin position="7"/>
        <end position="59"/>
    </location>
</feature>
<reference evidence="4 5" key="1">
    <citation type="submission" date="2019-03" db="EMBL/GenBank/DDBJ databases">
        <title>Genomic Encyclopedia of Type Strains, Phase IV (KMG-IV): sequencing the most valuable type-strain genomes for metagenomic binning, comparative biology and taxonomic classification.</title>
        <authorList>
            <person name="Goeker M."/>
        </authorList>
    </citation>
    <scope>NUCLEOTIDE SEQUENCE [LARGE SCALE GENOMIC DNA]</scope>
    <source>
        <strain evidence="4 5">DSM 45361</strain>
    </source>
</reference>
<dbReference type="OrthoDB" id="2004788at2"/>
<comment type="caution">
    <text evidence="4">The sequence shown here is derived from an EMBL/GenBank/DDBJ whole genome shotgun (WGS) entry which is preliminary data.</text>
</comment>
<accession>A0A4R6S2W8</accession>
<evidence type="ECO:0000256" key="1">
    <source>
        <dbReference type="SAM" id="MobiDB-lite"/>
    </source>
</evidence>
<name>A0A4R6S2W8_LABRH</name>
<sequence>MAGSANIRVGSAERESALHALAEHLTADRLDVAEYEQRCAAVTAARTRADLLAVFDDLPVPHPKWDPEELEPATAPEQSPLIDNSPARLSRPIVLALGAIMIVAAVVVAAVTTTWWALLPALLIIIVMFLTN</sequence>
<dbReference type="InterPro" id="IPR012551">
    <property type="entry name" value="DUF1707_SHOCT-like"/>
</dbReference>
<evidence type="ECO:0000313" key="4">
    <source>
        <dbReference type="EMBL" id="TDP93989.1"/>
    </source>
</evidence>
<feature type="transmembrane region" description="Helical" evidence="2">
    <location>
        <begin position="92"/>
        <end position="109"/>
    </location>
</feature>
<evidence type="ECO:0000313" key="5">
    <source>
        <dbReference type="Proteomes" id="UP000295444"/>
    </source>
</evidence>
<dbReference type="Proteomes" id="UP000295444">
    <property type="component" value="Unassembled WGS sequence"/>
</dbReference>
<keyword evidence="2" id="KW-0812">Transmembrane</keyword>